<gene>
    <name evidence="2" type="ORF">WJ33_06360</name>
</gene>
<organism evidence="2 3">
    <name type="scientific">Burkholderia ubonensis</name>
    <dbReference type="NCBI Taxonomy" id="101571"/>
    <lineage>
        <taxon>Bacteria</taxon>
        <taxon>Pseudomonadati</taxon>
        <taxon>Pseudomonadota</taxon>
        <taxon>Betaproteobacteria</taxon>
        <taxon>Burkholderiales</taxon>
        <taxon>Burkholderiaceae</taxon>
        <taxon>Burkholderia</taxon>
        <taxon>Burkholderia cepacia complex</taxon>
    </lineage>
</organism>
<dbReference type="EMBL" id="LOXM01000268">
    <property type="protein sequence ID" value="KVG54039.1"/>
    <property type="molecule type" value="Genomic_DNA"/>
</dbReference>
<proteinExistence type="predicted"/>
<feature type="transmembrane region" description="Helical" evidence="1">
    <location>
        <begin position="416"/>
        <end position="435"/>
    </location>
</feature>
<dbReference type="AlphaFoldDB" id="A0A103QR55"/>
<feature type="transmembrane region" description="Helical" evidence="1">
    <location>
        <begin position="447"/>
        <end position="466"/>
    </location>
</feature>
<feature type="transmembrane region" description="Helical" evidence="1">
    <location>
        <begin position="21"/>
        <end position="39"/>
    </location>
</feature>
<protein>
    <submittedName>
        <fullName evidence="2">Uncharacterized protein</fullName>
    </submittedName>
</protein>
<evidence type="ECO:0000313" key="3">
    <source>
        <dbReference type="Proteomes" id="UP000064029"/>
    </source>
</evidence>
<sequence>MKFRWEQRVPPEWQHPKPPPVWVYLILFLVIEGGCLAYTVTTWPAGKPVDSPEFMRSALAVPVALWLTICAALYSTLYDGLAFEAAVRNAARWHLLARWQRLSRAGMAVLDSVILTPEPDLAERMLKLEGSPPENPGKVMLLGSVDATDATSRIGSLLETLLTPLAARLAQAARGNSFEIVMQCDREEWSTDVKAVWERLKLPGRPRIRWIDNDRNVNFAENWFTDKSDSPFAYSHYAVDRTPKYRLVVAWHLNDDDPDNPPTTSEAAVALLLGSSALVQEKPELKRQAWLLRQVVGEADQVDKSLAWLLNVAQVPRERIRHFWHSRLKGLAQHATLGAIRDADLKIEEHALDPAIGPQAPVARWVLQALAGKMALYGQGAQLVALPHEEGVALNLVVKELPSVDAPWKTDYEYTLFPAVELVACVAMWVFGMLLSPAKAWGTFETVFTSVMVVAVILCSGWRIFAQRLYADDVWRQYG</sequence>
<evidence type="ECO:0000313" key="2">
    <source>
        <dbReference type="EMBL" id="KVG54039.1"/>
    </source>
</evidence>
<feature type="transmembrane region" description="Helical" evidence="1">
    <location>
        <begin position="59"/>
        <end position="78"/>
    </location>
</feature>
<keyword evidence="1" id="KW-0472">Membrane</keyword>
<keyword evidence="1" id="KW-0812">Transmembrane</keyword>
<dbReference type="Proteomes" id="UP000064029">
    <property type="component" value="Unassembled WGS sequence"/>
</dbReference>
<evidence type="ECO:0000256" key="1">
    <source>
        <dbReference type="SAM" id="Phobius"/>
    </source>
</evidence>
<name>A0A103QR55_9BURK</name>
<reference evidence="2 3" key="1">
    <citation type="submission" date="2015-11" db="EMBL/GenBank/DDBJ databases">
        <title>Expanding the genomic diversity of Burkholderia species for the development of highly accurate diagnostics.</title>
        <authorList>
            <person name="Sahl J."/>
            <person name="Keim P."/>
            <person name="Wagner D."/>
        </authorList>
    </citation>
    <scope>NUCLEOTIDE SEQUENCE [LARGE SCALE GENOMIC DNA]</scope>
    <source>
        <strain evidence="2 3">MSMB2036</strain>
    </source>
</reference>
<dbReference type="RefSeq" id="WP_059759721.1">
    <property type="nucleotide sequence ID" value="NZ_CP013414.1"/>
</dbReference>
<keyword evidence="1" id="KW-1133">Transmembrane helix</keyword>
<comment type="caution">
    <text evidence="2">The sequence shown here is derived from an EMBL/GenBank/DDBJ whole genome shotgun (WGS) entry which is preliminary data.</text>
</comment>
<dbReference type="OrthoDB" id="9005031at2"/>
<accession>A0A103QR55</accession>